<evidence type="ECO:0000313" key="1">
    <source>
        <dbReference type="EMBL" id="KAF6019076.1"/>
    </source>
</evidence>
<comment type="caution">
    <text evidence="1">The sequence shown here is derived from an EMBL/GenBank/DDBJ whole genome shotgun (WGS) entry which is preliminary data.</text>
</comment>
<gene>
    <name evidence="1" type="ORF">EB796_022631</name>
</gene>
<reference evidence="1" key="1">
    <citation type="submission" date="2020-06" db="EMBL/GenBank/DDBJ databases">
        <title>Draft genome of Bugula neritina, a colonial animal packing powerful symbionts and potential medicines.</title>
        <authorList>
            <person name="Rayko M."/>
        </authorList>
    </citation>
    <scope>NUCLEOTIDE SEQUENCE [LARGE SCALE GENOMIC DNA]</scope>
    <source>
        <strain evidence="1">Kwan_BN1</strain>
    </source>
</reference>
<protein>
    <submittedName>
        <fullName evidence="1">Uncharacterized protein</fullName>
    </submittedName>
</protein>
<name>A0A7J7IZX0_BUGNE</name>
<accession>A0A7J7IZX0</accession>
<proteinExistence type="predicted"/>
<evidence type="ECO:0000313" key="2">
    <source>
        <dbReference type="Proteomes" id="UP000593567"/>
    </source>
</evidence>
<dbReference type="Proteomes" id="UP000593567">
    <property type="component" value="Unassembled WGS sequence"/>
</dbReference>
<dbReference type="EMBL" id="VXIV02003256">
    <property type="protein sequence ID" value="KAF6019076.1"/>
    <property type="molecule type" value="Genomic_DNA"/>
</dbReference>
<organism evidence="1 2">
    <name type="scientific">Bugula neritina</name>
    <name type="common">Brown bryozoan</name>
    <name type="synonym">Sertularia neritina</name>
    <dbReference type="NCBI Taxonomy" id="10212"/>
    <lineage>
        <taxon>Eukaryota</taxon>
        <taxon>Metazoa</taxon>
        <taxon>Spiralia</taxon>
        <taxon>Lophotrochozoa</taxon>
        <taxon>Bryozoa</taxon>
        <taxon>Gymnolaemata</taxon>
        <taxon>Cheilostomatida</taxon>
        <taxon>Flustrina</taxon>
        <taxon>Buguloidea</taxon>
        <taxon>Bugulidae</taxon>
        <taxon>Bugula</taxon>
    </lineage>
</organism>
<dbReference type="AlphaFoldDB" id="A0A7J7IZX0"/>
<sequence>MIEKRTVDGTRLKNIGGVISTHHSVEPTYKWCCHWYERVVVNYQLTPGYIYLHRDTKEMQTTLGLASHCKFEDFNCLLPGNGLLRWKGNITDECLFTKSISIEGEKHGSYFLSNQKDMALSFLDSKWQRTQVCPDTRPELS</sequence>
<keyword evidence="2" id="KW-1185">Reference proteome</keyword>